<feature type="transmembrane region" description="Helical" evidence="1">
    <location>
        <begin position="284"/>
        <end position="308"/>
    </location>
</feature>
<feature type="transmembrane region" description="Helical" evidence="1">
    <location>
        <begin position="112"/>
        <end position="131"/>
    </location>
</feature>
<dbReference type="EMBL" id="JACHOT010000001">
    <property type="protein sequence ID" value="MBB4649109.1"/>
    <property type="molecule type" value="Genomic_DNA"/>
</dbReference>
<feature type="transmembrane region" description="Helical" evidence="1">
    <location>
        <begin position="186"/>
        <end position="203"/>
    </location>
</feature>
<dbReference type="RefSeq" id="WP_183260865.1">
    <property type="nucleotide sequence ID" value="NZ_BAAAVZ010000008.1"/>
</dbReference>
<keyword evidence="1" id="KW-0812">Transmembrane</keyword>
<feature type="transmembrane region" description="Helical" evidence="1">
    <location>
        <begin position="342"/>
        <end position="361"/>
    </location>
</feature>
<feature type="transmembrane region" description="Helical" evidence="1">
    <location>
        <begin position="39"/>
        <end position="59"/>
    </location>
</feature>
<keyword evidence="1" id="KW-1133">Transmembrane helix</keyword>
<proteinExistence type="predicted"/>
<organism evidence="3 4">
    <name type="scientific">Aminobacter niigataensis</name>
    <dbReference type="NCBI Taxonomy" id="83265"/>
    <lineage>
        <taxon>Bacteria</taxon>
        <taxon>Pseudomonadati</taxon>
        <taxon>Pseudomonadota</taxon>
        <taxon>Alphaproteobacteria</taxon>
        <taxon>Hyphomicrobiales</taxon>
        <taxon>Phyllobacteriaceae</taxon>
        <taxon>Aminobacter</taxon>
    </lineage>
</organism>
<evidence type="ECO:0000313" key="3">
    <source>
        <dbReference type="EMBL" id="MBB4649109.1"/>
    </source>
</evidence>
<dbReference type="Proteomes" id="UP000539538">
    <property type="component" value="Unassembled WGS sequence"/>
</dbReference>
<protein>
    <recommendedName>
        <fullName evidence="2">Inositolphosphotransferase Aur1/Ipt1 domain-containing protein</fullName>
    </recommendedName>
</protein>
<feature type="transmembrane region" description="Helical" evidence="1">
    <location>
        <begin position="315"/>
        <end position="336"/>
    </location>
</feature>
<keyword evidence="4" id="KW-1185">Reference proteome</keyword>
<keyword evidence="1" id="KW-0472">Membrane</keyword>
<sequence length="378" mass="41374">MSEKPRTLDVLPEGGALAAPAIRTGAGIDRLADFLKANWRAQGVFLLAAALVVVARFELLPDPATVIAMTWFQSLATFVASWAIALSCYLVFETVRTRSLSASFSYLWSEIFTWKNAAVAVPAAVAMSMVMNSYSDFKSNIAVFHPYQLDVVFQEVDRLLHFGVQPWVLIERVIGYGSATAILDKIYYLWFFAVFVPTAVLIGMPDRFGIRHQFLLSYVFVWGILGIVCATALSSVGPIYYDRVYGGPSRFTDLVQKLEQADSAWGLTTMQVREGLWGAYVNDAATIVSGISAMPSIHNAMCVLLFLAARHVNRWLAAAAAVFGLTIFVGSIHLGWHYAIDAYVSAIGVVLLWKLAGYLTGSKAMRRTKGPATASTLS</sequence>
<accession>A0ABR6KYU3</accession>
<name>A0ABR6KYU3_9HYPH</name>
<evidence type="ECO:0000259" key="2">
    <source>
        <dbReference type="Pfam" id="PF14378"/>
    </source>
</evidence>
<dbReference type="Pfam" id="PF14378">
    <property type="entry name" value="PAP2_3"/>
    <property type="match status" value="1"/>
</dbReference>
<feature type="transmembrane region" description="Helical" evidence="1">
    <location>
        <begin position="215"/>
        <end position="241"/>
    </location>
</feature>
<gene>
    <name evidence="3" type="ORF">GGQ99_000831</name>
</gene>
<evidence type="ECO:0000313" key="4">
    <source>
        <dbReference type="Proteomes" id="UP000539538"/>
    </source>
</evidence>
<evidence type="ECO:0000256" key="1">
    <source>
        <dbReference type="SAM" id="Phobius"/>
    </source>
</evidence>
<feature type="domain" description="Inositolphosphotransferase Aur1/Ipt1" evidence="2">
    <location>
        <begin position="154"/>
        <end position="352"/>
    </location>
</feature>
<reference evidence="3 4" key="1">
    <citation type="submission" date="2020-08" db="EMBL/GenBank/DDBJ databases">
        <title>Genomic Encyclopedia of Type Strains, Phase IV (KMG-IV): sequencing the most valuable type-strain genomes for metagenomic binning, comparative biology and taxonomic classification.</title>
        <authorList>
            <person name="Goeker M."/>
        </authorList>
    </citation>
    <scope>NUCLEOTIDE SEQUENCE [LARGE SCALE GENOMIC DNA]</scope>
    <source>
        <strain evidence="3 4">DSM 7050</strain>
    </source>
</reference>
<dbReference type="InterPro" id="IPR026841">
    <property type="entry name" value="Aur1/Ipt1"/>
</dbReference>
<feature type="transmembrane region" description="Helical" evidence="1">
    <location>
        <begin position="71"/>
        <end position="92"/>
    </location>
</feature>
<comment type="caution">
    <text evidence="3">The sequence shown here is derived from an EMBL/GenBank/DDBJ whole genome shotgun (WGS) entry which is preliminary data.</text>
</comment>